<evidence type="ECO:0000256" key="2">
    <source>
        <dbReference type="SAM" id="Phobius"/>
    </source>
</evidence>
<feature type="transmembrane region" description="Helical" evidence="2">
    <location>
        <begin position="66"/>
        <end position="84"/>
    </location>
</feature>
<feature type="region of interest" description="Disordered" evidence="1">
    <location>
        <begin position="257"/>
        <end position="312"/>
    </location>
</feature>
<dbReference type="AlphaFoldDB" id="A0A9P4N8U3"/>
<dbReference type="PANTHER" id="PTHR42088:SF1">
    <property type="entry name" value="YALI0F10131P"/>
    <property type="match status" value="1"/>
</dbReference>
<keyword evidence="4" id="KW-1185">Reference proteome</keyword>
<keyword evidence="2" id="KW-1133">Transmembrane helix</keyword>
<protein>
    <submittedName>
        <fullName evidence="3">Uncharacterized protein</fullName>
    </submittedName>
</protein>
<feature type="region of interest" description="Disordered" evidence="1">
    <location>
        <begin position="161"/>
        <end position="217"/>
    </location>
</feature>
<organism evidence="3 4">
    <name type="scientific">Lojkania enalia</name>
    <dbReference type="NCBI Taxonomy" id="147567"/>
    <lineage>
        <taxon>Eukaryota</taxon>
        <taxon>Fungi</taxon>
        <taxon>Dikarya</taxon>
        <taxon>Ascomycota</taxon>
        <taxon>Pezizomycotina</taxon>
        <taxon>Dothideomycetes</taxon>
        <taxon>Pleosporomycetidae</taxon>
        <taxon>Pleosporales</taxon>
        <taxon>Pleosporales incertae sedis</taxon>
        <taxon>Lojkania</taxon>
    </lineage>
</organism>
<accession>A0A9P4N8U3</accession>
<keyword evidence="2" id="KW-0812">Transmembrane</keyword>
<feature type="compositionally biased region" description="Polar residues" evidence="1">
    <location>
        <begin position="658"/>
        <end position="674"/>
    </location>
</feature>
<gene>
    <name evidence="3" type="ORF">CC78DRAFT_119423</name>
</gene>
<comment type="caution">
    <text evidence="3">The sequence shown here is derived from an EMBL/GenBank/DDBJ whole genome shotgun (WGS) entry which is preliminary data.</text>
</comment>
<feature type="region of interest" description="Disordered" evidence="1">
    <location>
        <begin position="591"/>
        <end position="613"/>
    </location>
</feature>
<evidence type="ECO:0000256" key="1">
    <source>
        <dbReference type="SAM" id="MobiDB-lite"/>
    </source>
</evidence>
<proteinExistence type="predicted"/>
<feature type="region of interest" description="Disordered" evidence="1">
    <location>
        <begin position="648"/>
        <end position="677"/>
    </location>
</feature>
<reference evidence="4" key="1">
    <citation type="journal article" date="2020" name="Stud. Mycol.">
        <title>101 Dothideomycetes genomes: A test case for predicting lifestyles and emergence of pathogens.</title>
        <authorList>
            <person name="Haridas S."/>
            <person name="Albert R."/>
            <person name="Binder M."/>
            <person name="Bloem J."/>
            <person name="LaButti K."/>
            <person name="Salamov A."/>
            <person name="Andreopoulos B."/>
            <person name="Baker S."/>
            <person name="Barry K."/>
            <person name="Bills G."/>
            <person name="Bluhm B."/>
            <person name="Cannon C."/>
            <person name="Castanera R."/>
            <person name="Culley D."/>
            <person name="Daum C."/>
            <person name="Ezra D."/>
            <person name="Gonzalez J."/>
            <person name="Henrissat B."/>
            <person name="Kuo A."/>
            <person name="Liang C."/>
            <person name="Lipzen A."/>
            <person name="Lutzoni F."/>
            <person name="Magnuson J."/>
            <person name="Mondo S."/>
            <person name="Nolan M."/>
            <person name="Ohm R."/>
            <person name="Pangilinan J."/>
            <person name="Park H.-J."/>
            <person name="Ramirez L."/>
            <person name="Alfaro M."/>
            <person name="Sun H."/>
            <person name="Tritt A."/>
            <person name="Yoshinaga Y."/>
            <person name="Zwiers L.-H."/>
            <person name="Turgeon B."/>
            <person name="Goodwin S."/>
            <person name="Spatafora J."/>
            <person name="Crous P."/>
            <person name="Grigoriev I."/>
        </authorList>
    </citation>
    <scope>NUCLEOTIDE SEQUENCE [LARGE SCALE GENOMIC DNA]</scope>
    <source>
        <strain evidence="4">CBS 304.66</strain>
    </source>
</reference>
<evidence type="ECO:0000313" key="3">
    <source>
        <dbReference type="EMBL" id="KAF2266591.1"/>
    </source>
</evidence>
<dbReference type="Proteomes" id="UP000800093">
    <property type="component" value="Unassembled WGS sequence"/>
</dbReference>
<evidence type="ECO:0000313" key="4">
    <source>
        <dbReference type="Proteomes" id="UP000800093"/>
    </source>
</evidence>
<feature type="region of interest" description="Disordered" evidence="1">
    <location>
        <begin position="497"/>
        <end position="563"/>
    </location>
</feature>
<dbReference type="PANTHER" id="PTHR42088">
    <property type="entry name" value="YALI0F10131P"/>
    <property type="match status" value="1"/>
</dbReference>
<name>A0A9P4N8U3_9PLEO</name>
<keyword evidence="2" id="KW-0472">Membrane</keyword>
<feature type="compositionally biased region" description="Basic and acidic residues" evidence="1">
    <location>
        <begin position="161"/>
        <end position="173"/>
    </location>
</feature>
<dbReference type="EMBL" id="ML986596">
    <property type="protein sequence ID" value="KAF2266591.1"/>
    <property type="molecule type" value="Genomic_DNA"/>
</dbReference>
<feature type="region of interest" description="Disordered" evidence="1">
    <location>
        <begin position="369"/>
        <end position="400"/>
    </location>
</feature>
<dbReference type="OrthoDB" id="5417135at2759"/>
<sequence>MEHHLHQHGHAHLHQRREVHLMEIRGTPSHITEMEVSHVQLMPRASCTNDSDPGCTKPTSVPTLPIVLAVVIPIGIAACVLFYLHRRHLRKLREEDAKDMDKYKSLDFGTALAGSKKKGHMQPEMQLADTEKSIRHGGRLSMDMGSPYILPAGLHGSRESFHSLSRSMHDPNDPYRPVTFIRDDASIRSGSRAGGYRHDNSSTYTGSSGGTDRRGINDGLLRNAQRMSQSFPPRGASMSPQDTAQPEIQFPEPVAMLRSPLNPNSERTLSPPPPPPPPQMPLLNDASSLPASEGGYIAFNPTNRPAQSGAPVQGNLEREMVLPIMEEPKAHEDEPTPLPRIQSQQAEVRSDANTTSFMSTSSYGDGFKVTPPSPRQNQPQPVETGVLSPEPLRPQNSDNIGLGVEELGYDPRRLSMSLRPLPPDDPNDNPEQRANRIRSFYKEYFDDSKPEPASGNIYNDYYEDYSSEYLDGAIFDPQTGAFVVAQPQAPFAQPVTRRAMTPPPRAPPRFRSGSNASYGGFRGGHRSGGSNASSGRFMPPPRGMSSMSGRIPGPRKPLPPPSALNSLPTPAKLKEDAMIFDAIDFAPPVSFRDRQNGMRPDSPLGSARPYSPSVRPHTPLMSSFDDLAVMPSPHALRKSGTFTALDFAPPPRFRDPGSNASDAGSIRSNRSGMSAASRMAIRTGANRVSRIPKGVVGTRDDIVHSLRPKMDLVTPA</sequence>
<feature type="compositionally biased region" description="Pro residues" evidence="1">
    <location>
        <begin position="270"/>
        <end position="280"/>
    </location>
</feature>